<dbReference type="PROSITE" id="PS00041">
    <property type="entry name" value="HTH_ARAC_FAMILY_1"/>
    <property type="match status" value="1"/>
</dbReference>
<evidence type="ECO:0000313" key="6">
    <source>
        <dbReference type="EMBL" id="TCK61929.1"/>
    </source>
</evidence>
<dbReference type="PROSITE" id="PS01124">
    <property type="entry name" value="HTH_ARAC_FAMILY_2"/>
    <property type="match status" value="1"/>
</dbReference>
<dbReference type="InterPro" id="IPR003313">
    <property type="entry name" value="AraC-bd"/>
</dbReference>
<comment type="caution">
    <text evidence="6">The sequence shown here is derived from an EMBL/GenBank/DDBJ whole genome shotgun (WGS) entry which is preliminary data.</text>
</comment>
<dbReference type="InterPro" id="IPR014710">
    <property type="entry name" value="RmlC-like_jellyroll"/>
</dbReference>
<dbReference type="InterPro" id="IPR018060">
    <property type="entry name" value="HTH_AraC"/>
</dbReference>
<dbReference type="InterPro" id="IPR020449">
    <property type="entry name" value="Tscrpt_reg_AraC-type_HTH"/>
</dbReference>
<dbReference type="EMBL" id="SMGG01000003">
    <property type="protein sequence ID" value="TCK61929.1"/>
    <property type="molecule type" value="Genomic_DNA"/>
</dbReference>
<keyword evidence="3" id="KW-0238">DNA-binding</keyword>
<dbReference type="Gene3D" id="1.10.10.60">
    <property type="entry name" value="Homeodomain-like"/>
    <property type="match status" value="2"/>
</dbReference>
<dbReference type="Pfam" id="PF02311">
    <property type="entry name" value="AraC_binding"/>
    <property type="match status" value="1"/>
</dbReference>
<dbReference type="InterPro" id="IPR011051">
    <property type="entry name" value="RmlC_Cupin_sf"/>
</dbReference>
<organism evidence="6 7">
    <name type="scientific">Seleniivibrio woodruffii</name>
    <dbReference type="NCBI Taxonomy" id="1078050"/>
    <lineage>
        <taxon>Bacteria</taxon>
        <taxon>Pseudomonadati</taxon>
        <taxon>Deferribacterota</taxon>
        <taxon>Deferribacteres</taxon>
        <taxon>Deferribacterales</taxon>
        <taxon>Geovibrionaceae</taxon>
        <taxon>Seleniivibrio</taxon>
    </lineage>
</organism>
<dbReference type="SUPFAM" id="SSF46689">
    <property type="entry name" value="Homeodomain-like"/>
    <property type="match status" value="1"/>
</dbReference>
<dbReference type="Pfam" id="PF12833">
    <property type="entry name" value="HTH_18"/>
    <property type="match status" value="1"/>
</dbReference>
<name>A0A4R1KF55_9BACT</name>
<dbReference type="AlphaFoldDB" id="A0A4R1KF55"/>
<accession>A0A4R1KF55</accession>
<dbReference type="FunFam" id="1.10.10.60:FF:000132">
    <property type="entry name" value="AraC family transcriptional regulator"/>
    <property type="match status" value="1"/>
</dbReference>
<dbReference type="GO" id="GO:0043565">
    <property type="term" value="F:sequence-specific DNA binding"/>
    <property type="evidence" value="ECO:0007669"/>
    <property type="project" value="InterPro"/>
</dbReference>
<keyword evidence="7" id="KW-1185">Reference proteome</keyword>
<dbReference type="InterPro" id="IPR009057">
    <property type="entry name" value="Homeodomain-like_sf"/>
</dbReference>
<feature type="domain" description="HTH araC/xylS-type" evidence="5">
    <location>
        <begin position="162"/>
        <end position="259"/>
    </location>
</feature>
<keyword evidence="4" id="KW-0804">Transcription</keyword>
<dbReference type="CDD" id="cd06124">
    <property type="entry name" value="cupin_NimR-like_N"/>
    <property type="match status" value="1"/>
</dbReference>
<reference evidence="6 7" key="1">
    <citation type="submission" date="2019-03" db="EMBL/GenBank/DDBJ databases">
        <title>Genomic Encyclopedia of Type Strains, Phase IV (KMG-IV): sequencing the most valuable type-strain genomes for metagenomic binning, comparative biology and taxonomic classification.</title>
        <authorList>
            <person name="Goeker M."/>
        </authorList>
    </citation>
    <scope>NUCLEOTIDE SEQUENCE [LARGE SCALE GENOMIC DNA]</scope>
    <source>
        <strain evidence="6 7">DSM 24984</strain>
    </source>
</reference>
<keyword evidence="2" id="KW-0805">Transcription regulation</keyword>
<dbReference type="InterPro" id="IPR018062">
    <property type="entry name" value="HTH_AraC-typ_CS"/>
</dbReference>
<protein>
    <submittedName>
        <fullName evidence="6">AraC family transcriptional regulator</fullName>
    </submittedName>
</protein>
<dbReference type="Gene3D" id="2.60.120.10">
    <property type="entry name" value="Jelly Rolls"/>
    <property type="match status" value="1"/>
</dbReference>
<dbReference type="SUPFAM" id="SSF51182">
    <property type="entry name" value="RmlC-like cupins"/>
    <property type="match status" value="1"/>
</dbReference>
<evidence type="ECO:0000313" key="7">
    <source>
        <dbReference type="Proteomes" id="UP000294614"/>
    </source>
</evidence>
<evidence type="ECO:0000259" key="5">
    <source>
        <dbReference type="PROSITE" id="PS01124"/>
    </source>
</evidence>
<proteinExistence type="predicted"/>
<evidence type="ECO:0000256" key="1">
    <source>
        <dbReference type="ARBA" id="ARBA00022491"/>
    </source>
</evidence>
<dbReference type="Proteomes" id="UP000294614">
    <property type="component" value="Unassembled WGS sequence"/>
</dbReference>
<dbReference type="PANTHER" id="PTHR11019:SF199">
    <property type="entry name" value="HTH-TYPE TRANSCRIPTIONAL REGULATOR NIMR"/>
    <property type="match status" value="1"/>
</dbReference>
<evidence type="ECO:0000256" key="3">
    <source>
        <dbReference type="ARBA" id="ARBA00023125"/>
    </source>
</evidence>
<sequence length="262" mass="29263">MNTDKLTSFAPVETGYIIDSRRPAIAYEAEVVNPVCADAHSHPRAQLIYASSGVMRVRTEDGMWVVPPMQAVWIPPYVEHQVDFPGCVLLRNLFFDPSCADNLPEKCFVLTVTPLLRELIAKFCKTSEPERHERLSAVIIDEINSADEEPLCLPAASSPSLVKIMEHLEADPACRMTVDEWAAKANTSGRNFARIFLKETGMTFGAWRLRLKIIKAIQMADSGRSVTETALDLGYQSISAFIESFRKETGYTPSRYLRSNGC</sequence>
<keyword evidence="1" id="KW-0678">Repressor</keyword>
<evidence type="ECO:0000256" key="2">
    <source>
        <dbReference type="ARBA" id="ARBA00023015"/>
    </source>
</evidence>
<gene>
    <name evidence="6" type="ORF">C8D98_0436</name>
</gene>
<dbReference type="RefSeq" id="WP_165871153.1">
    <property type="nucleotide sequence ID" value="NZ_SMGG01000003.1"/>
</dbReference>
<dbReference type="PRINTS" id="PR00032">
    <property type="entry name" value="HTHARAC"/>
</dbReference>
<dbReference type="GO" id="GO:0003700">
    <property type="term" value="F:DNA-binding transcription factor activity"/>
    <property type="evidence" value="ECO:0007669"/>
    <property type="project" value="InterPro"/>
</dbReference>
<dbReference type="PANTHER" id="PTHR11019">
    <property type="entry name" value="HTH-TYPE TRANSCRIPTIONAL REGULATOR NIMR"/>
    <property type="match status" value="1"/>
</dbReference>
<evidence type="ECO:0000256" key="4">
    <source>
        <dbReference type="ARBA" id="ARBA00023163"/>
    </source>
</evidence>
<dbReference type="SMART" id="SM00342">
    <property type="entry name" value="HTH_ARAC"/>
    <property type="match status" value="1"/>
</dbReference>